<organism evidence="1 3">
    <name type="scientific">Didymodactylos carnosus</name>
    <dbReference type="NCBI Taxonomy" id="1234261"/>
    <lineage>
        <taxon>Eukaryota</taxon>
        <taxon>Metazoa</taxon>
        <taxon>Spiralia</taxon>
        <taxon>Gnathifera</taxon>
        <taxon>Rotifera</taxon>
        <taxon>Eurotatoria</taxon>
        <taxon>Bdelloidea</taxon>
        <taxon>Philodinida</taxon>
        <taxon>Philodinidae</taxon>
        <taxon>Didymodactylos</taxon>
    </lineage>
</organism>
<dbReference type="EMBL" id="CAJNOK010034884">
    <property type="protein sequence ID" value="CAF1508272.1"/>
    <property type="molecule type" value="Genomic_DNA"/>
</dbReference>
<dbReference type="EMBL" id="CAJOBA010056943">
    <property type="protein sequence ID" value="CAF4296353.1"/>
    <property type="molecule type" value="Genomic_DNA"/>
</dbReference>
<name>A0A8S2FMD9_9BILA</name>
<dbReference type="AlphaFoldDB" id="A0A8S2FMD9"/>
<sequence length="63" mass="7348">EKDLSATQNPKLRHMFGTKSIHKSPEEKFGFLCLQKLDLTMSNEEEAEEPRLAVYSAVRRQFH</sequence>
<dbReference type="Proteomes" id="UP000677228">
    <property type="component" value="Unassembled WGS sequence"/>
</dbReference>
<accession>A0A8S2FMD9</accession>
<dbReference type="Proteomes" id="UP000682733">
    <property type="component" value="Unassembled WGS sequence"/>
</dbReference>
<feature type="non-terminal residue" evidence="1">
    <location>
        <position position="1"/>
    </location>
</feature>
<proteinExistence type="predicted"/>
<evidence type="ECO:0000313" key="2">
    <source>
        <dbReference type="EMBL" id="CAF4296353.1"/>
    </source>
</evidence>
<evidence type="ECO:0000313" key="1">
    <source>
        <dbReference type="EMBL" id="CAF1508272.1"/>
    </source>
</evidence>
<gene>
    <name evidence="1" type="ORF">OVA965_LOCUS37254</name>
    <name evidence="2" type="ORF">TMI583_LOCUS38323</name>
</gene>
<evidence type="ECO:0000313" key="3">
    <source>
        <dbReference type="Proteomes" id="UP000677228"/>
    </source>
</evidence>
<comment type="caution">
    <text evidence="1">The sequence shown here is derived from an EMBL/GenBank/DDBJ whole genome shotgun (WGS) entry which is preliminary data.</text>
</comment>
<protein>
    <submittedName>
        <fullName evidence="1">Uncharacterized protein</fullName>
    </submittedName>
</protein>
<reference evidence="1" key="1">
    <citation type="submission" date="2021-02" db="EMBL/GenBank/DDBJ databases">
        <authorList>
            <person name="Nowell W R."/>
        </authorList>
    </citation>
    <scope>NUCLEOTIDE SEQUENCE</scope>
</reference>